<evidence type="ECO:0000313" key="3">
    <source>
        <dbReference type="EMBL" id="AYO87640.1"/>
    </source>
</evidence>
<organismHost>
    <name type="scientific">Homo sapiens</name>
    <name type="common">Human</name>
    <dbReference type="NCBI Taxonomy" id="9606"/>
</organismHost>
<gene>
    <name evidence="2" type="primary">MC009.1R</name>
</gene>
<evidence type="ECO:0000313" key="5">
    <source>
        <dbReference type="EMBL" id="AYO87980.1"/>
    </source>
</evidence>
<dbReference type="EMBL" id="MH320548">
    <property type="protein sequence ID" value="AYO87640.1"/>
    <property type="molecule type" value="Genomic_DNA"/>
</dbReference>
<accession>A0A1S7DLK1</accession>
<dbReference type="EMBL" id="MH320550">
    <property type="protein sequence ID" value="AYO87980.1"/>
    <property type="molecule type" value="Genomic_DNA"/>
</dbReference>
<organism evidence="2">
    <name type="scientific">Molluscum contagiosum virus subtype 2</name>
    <name type="common">MOCV</name>
    <name type="synonym">MCVII</name>
    <dbReference type="NCBI Taxonomy" id="10281"/>
    <lineage>
        <taxon>Viruses</taxon>
        <taxon>Varidnaviria</taxon>
        <taxon>Bamfordvirae</taxon>
        <taxon>Nucleocytoviricota</taxon>
        <taxon>Pokkesviricetes</taxon>
        <taxon>Chitovirales</taxon>
        <taxon>Poxviridae</taxon>
        <taxon>Chordopoxvirinae</taxon>
        <taxon>Molluscipoxvirus</taxon>
        <taxon>Molluscipoxvirus molluscum</taxon>
        <taxon>Molluscum contagiosum virus</taxon>
    </lineage>
</organism>
<dbReference type="Proteomes" id="UP000319755">
    <property type="component" value="Genome"/>
</dbReference>
<dbReference type="EMBL" id="MH320551">
    <property type="protein sequence ID" value="AYO88150.1"/>
    <property type="molecule type" value="Genomic_DNA"/>
</dbReference>
<reference evidence="3" key="2">
    <citation type="journal article" date="2018" name="Viruses">
        <title>New Insights into the Evolutionary and Genomic Landscape of Molluscum Contagiosum Virus (MCV) based on Nine MCV1 and Six MCV2 Complete Genome Sequences.</title>
        <authorList>
            <person name="Zorec T."/>
            <person name="Kutnjak D."/>
            <person name="Hosnjak L."/>
            <person name="Kusar B."/>
            <person name="Trcko K."/>
            <person name="Kocjan B."/>
            <person name="Li Y."/>
            <person name="Krizmaric M."/>
            <person name="Miljkovic J."/>
            <person name="Ravnikar M."/>
            <person name="Poljak M."/>
        </authorList>
    </citation>
    <scope>NUCLEOTIDE SEQUENCE [LARGE SCALE GENOMIC DNA]</scope>
    <source>
        <strain evidence="3">MCV2_MB98</strain>
        <strain evidence="4">MCV2_MC313</strain>
        <strain evidence="5">MCV2_MC316</strain>
        <strain evidence="6">MCV2_MC332</strain>
        <strain evidence="7">MCV2_MC515</strain>
    </source>
</reference>
<dbReference type="EMBL" id="KY040274">
    <property type="protein sequence ID" value="AQY16578.1"/>
    <property type="molecule type" value="Genomic_DNA"/>
</dbReference>
<dbReference type="Proteomes" id="UP000320816">
    <property type="component" value="Segment"/>
</dbReference>
<feature type="compositionally biased region" description="Low complexity" evidence="1">
    <location>
        <begin position="38"/>
        <end position="58"/>
    </location>
</feature>
<dbReference type="Proteomes" id="UP000317568">
    <property type="component" value="Genome"/>
</dbReference>
<evidence type="ECO:0000313" key="4">
    <source>
        <dbReference type="EMBL" id="AYO87810.1"/>
    </source>
</evidence>
<dbReference type="EMBL" id="MH320556">
    <property type="protein sequence ID" value="AYO89028.1"/>
    <property type="molecule type" value="Genomic_DNA"/>
</dbReference>
<evidence type="ECO:0000313" key="2">
    <source>
        <dbReference type="EMBL" id="AQY16578.1"/>
    </source>
</evidence>
<evidence type="ECO:0000313" key="6">
    <source>
        <dbReference type="EMBL" id="AYO88150.1"/>
    </source>
</evidence>
<feature type="region of interest" description="Disordered" evidence="1">
    <location>
        <begin position="34"/>
        <end position="58"/>
    </location>
</feature>
<dbReference type="EMBL" id="MH320549">
    <property type="protein sequence ID" value="AYO87810.1"/>
    <property type="molecule type" value="Genomic_DNA"/>
</dbReference>
<dbReference type="Proteomes" id="UP000320664">
    <property type="component" value="Segment"/>
</dbReference>
<reference evidence="3" key="3">
    <citation type="submission" date="2018-05" db="EMBL/GenBank/DDBJ databases">
        <authorList>
            <person name="Zorec T.M."/>
            <person name="Hosnjak L."/>
            <person name="Kutnjak D."/>
            <person name="Kusar B."/>
            <person name="Trcko K."/>
            <person name="Kocjan B.J."/>
            <person name="Li Y."/>
            <person name="Krizmaric M."/>
            <person name="Miljkovic J."/>
            <person name="Ravnikar M."/>
            <person name="Poljak M."/>
        </authorList>
    </citation>
    <scope>NUCLEOTIDE SEQUENCE</scope>
    <source>
        <strain evidence="3">MCV2_MB98</strain>
        <strain evidence="4">MCV2_MC313</strain>
        <strain evidence="5">MCV2_MC316</strain>
        <strain evidence="6">MCV2_MC332</strain>
        <strain evidence="7">MCV2_MC515</strain>
    </source>
</reference>
<evidence type="ECO:0000313" key="7">
    <source>
        <dbReference type="EMBL" id="AYO89028.1"/>
    </source>
</evidence>
<evidence type="ECO:0000256" key="1">
    <source>
        <dbReference type="SAM" id="MobiDB-lite"/>
    </source>
</evidence>
<proteinExistence type="predicted"/>
<protein>
    <submittedName>
        <fullName evidence="2">MC009.1</fullName>
    </submittedName>
</protein>
<dbReference type="Proteomes" id="UP000317891">
    <property type="component" value="Segment"/>
</dbReference>
<dbReference type="Proteomes" id="UP000315637">
    <property type="component" value="Segment"/>
</dbReference>
<reference evidence="2" key="1">
    <citation type="journal article" date="2017" name="J. Gen. Virol.">
        <title>Recombination events and variability among full-length genomes of co-circulating molluscum contagiosum virus subtypes 1 and 2.</title>
        <authorList>
            <person name="Lopez-Bueno A."/>
            <person name="Parras-Molto M."/>
            <person name="Lopez-Barrantes O."/>
            <person name="Belda S."/>
            <person name="Alejo A."/>
        </authorList>
    </citation>
    <scope>NUCLEOTIDE SEQUENCE</scope>
    <source>
        <strain evidence="2">Madrid 2016_1</strain>
    </source>
</reference>
<sequence>MRLDGSPAAAPQNLQRPNSIADWEFVFSKGRKGAELSARPARTGTPQARARAATTAVRNHAVVRRPTTTTQMLRQNMYIAVENKLHRILKYKRHRKDITVTY</sequence>
<name>A0A1S7DLK1_MCV2</name>